<dbReference type="InterPro" id="IPR001310">
    <property type="entry name" value="Histidine_triad_HIT"/>
</dbReference>
<dbReference type="Pfam" id="PF01230">
    <property type="entry name" value="HIT"/>
    <property type="match status" value="1"/>
</dbReference>
<dbReference type="PRINTS" id="PR00332">
    <property type="entry name" value="HISTRIAD"/>
</dbReference>
<dbReference type="EMBL" id="CAJPVJ010000112">
    <property type="protein sequence ID" value="CAG2161101.1"/>
    <property type="molecule type" value="Genomic_DNA"/>
</dbReference>
<dbReference type="EMBL" id="OC914937">
    <property type="protein sequence ID" value="CAD7637651.1"/>
    <property type="molecule type" value="Genomic_DNA"/>
</dbReference>
<dbReference type="AlphaFoldDB" id="A0A7R9L9N7"/>
<protein>
    <recommendedName>
        <fullName evidence="5">HIT domain-containing protein</fullName>
    </recommendedName>
</protein>
<dbReference type="OrthoDB" id="1915375at2759"/>
<keyword evidence="7" id="KW-1185">Reference proteome</keyword>
<accession>A0A7R9L9N7</accession>
<gene>
    <name evidence="6" type="ORF">ONB1V03_LOCUS942</name>
</gene>
<dbReference type="Gene3D" id="3.30.428.10">
    <property type="entry name" value="HIT-like"/>
    <property type="match status" value="1"/>
</dbReference>
<evidence type="ECO:0000313" key="6">
    <source>
        <dbReference type="EMBL" id="CAD7637651.1"/>
    </source>
</evidence>
<evidence type="ECO:0000313" key="7">
    <source>
        <dbReference type="Proteomes" id="UP000728032"/>
    </source>
</evidence>
<dbReference type="Proteomes" id="UP000728032">
    <property type="component" value="Unassembled WGS sequence"/>
</dbReference>
<dbReference type="SUPFAM" id="SSF54197">
    <property type="entry name" value="HIT-like"/>
    <property type="match status" value="1"/>
</dbReference>
<keyword evidence="4" id="KW-0732">Signal</keyword>
<feature type="domain" description="HIT" evidence="5">
    <location>
        <begin position="44"/>
        <end position="153"/>
    </location>
</feature>
<name>A0A7R9L9N7_9ACAR</name>
<dbReference type="GO" id="GO:0003824">
    <property type="term" value="F:catalytic activity"/>
    <property type="evidence" value="ECO:0007669"/>
    <property type="project" value="InterPro"/>
</dbReference>
<evidence type="ECO:0000256" key="1">
    <source>
        <dbReference type="PIRSR" id="PIRSR601310-1"/>
    </source>
</evidence>
<evidence type="ECO:0000256" key="4">
    <source>
        <dbReference type="SAM" id="SignalP"/>
    </source>
</evidence>
<dbReference type="PROSITE" id="PS51084">
    <property type="entry name" value="HIT_2"/>
    <property type="match status" value="1"/>
</dbReference>
<dbReference type="PANTHER" id="PTHR23089">
    <property type="entry name" value="HISTIDINE TRIAD HIT PROTEIN"/>
    <property type="match status" value="1"/>
</dbReference>
<sequence length="153" mass="17740">MWTLLIITLLFHIVSVILHIDDTIPFSKIILDLIRKIMYDKNNIFAQIIAKTTSARIVYEDEELLAFNDIKPVMPTHIIIIPKKEYIDYNDFITNASDKEIKNYFTKIAYIAKTLGLDKDGYRLITNNGLNLGQTIFHFHFHLISGNNITNLI</sequence>
<evidence type="ECO:0000259" key="5">
    <source>
        <dbReference type="PROSITE" id="PS51084"/>
    </source>
</evidence>
<feature type="chain" id="PRO_5035592101" description="HIT domain-containing protein" evidence="4">
    <location>
        <begin position="20"/>
        <end position="153"/>
    </location>
</feature>
<feature type="signal peptide" evidence="4">
    <location>
        <begin position="1"/>
        <end position="19"/>
    </location>
</feature>
<dbReference type="InterPro" id="IPR011146">
    <property type="entry name" value="HIT-like"/>
</dbReference>
<organism evidence="6">
    <name type="scientific">Oppiella nova</name>
    <dbReference type="NCBI Taxonomy" id="334625"/>
    <lineage>
        <taxon>Eukaryota</taxon>
        <taxon>Metazoa</taxon>
        <taxon>Ecdysozoa</taxon>
        <taxon>Arthropoda</taxon>
        <taxon>Chelicerata</taxon>
        <taxon>Arachnida</taxon>
        <taxon>Acari</taxon>
        <taxon>Acariformes</taxon>
        <taxon>Sarcoptiformes</taxon>
        <taxon>Oribatida</taxon>
        <taxon>Brachypylina</taxon>
        <taxon>Oppioidea</taxon>
        <taxon>Oppiidae</taxon>
        <taxon>Oppiella</taxon>
    </lineage>
</organism>
<reference evidence="6" key="1">
    <citation type="submission" date="2020-11" db="EMBL/GenBank/DDBJ databases">
        <authorList>
            <person name="Tran Van P."/>
        </authorList>
    </citation>
    <scope>NUCLEOTIDE SEQUENCE</scope>
</reference>
<evidence type="ECO:0000256" key="3">
    <source>
        <dbReference type="PROSITE-ProRule" id="PRU00464"/>
    </source>
</evidence>
<dbReference type="InterPro" id="IPR036265">
    <property type="entry name" value="HIT-like_sf"/>
</dbReference>
<proteinExistence type="predicted"/>
<feature type="active site" description="Tele-AMP-histidine intermediate" evidence="1">
    <location>
        <position position="140"/>
    </location>
</feature>
<feature type="short sequence motif" description="Histidine triad motif" evidence="2 3">
    <location>
        <begin position="138"/>
        <end position="142"/>
    </location>
</feature>
<evidence type="ECO:0000256" key="2">
    <source>
        <dbReference type="PIRSR" id="PIRSR601310-3"/>
    </source>
</evidence>